<dbReference type="GO" id="GO:0000162">
    <property type="term" value="P:L-tryptophan biosynthetic process"/>
    <property type="evidence" value="ECO:0007669"/>
    <property type="project" value="UniProtKB-KW"/>
</dbReference>
<keyword evidence="7" id="KW-1185">Reference proteome</keyword>
<dbReference type="STRING" id="1298598.JCM21714_3540"/>
<dbReference type="EMBL" id="BAVS01000023">
    <property type="protein sequence ID" value="GAE94386.1"/>
    <property type="molecule type" value="Genomic_DNA"/>
</dbReference>
<dbReference type="Gene3D" id="3.40.1030.10">
    <property type="entry name" value="Nucleoside phosphorylase/phosphoribosyltransferase catalytic domain"/>
    <property type="match status" value="1"/>
</dbReference>
<dbReference type="Proteomes" id="UP000019102">
    <property type="component" value="Unassembled WGS sequence"/>
</dbReference>
<keyword evidence="4" id="KW-0057">Aromatic amino acid biosynthesis</keyword>
<dbReference type="PANTHER" id="PTHR43285:SF2">
    <property type="entry name" value="ANTHRANILATE PHOSPHORIBOSYLTRANSFERASE"/>
    <property type="match status" value="1"/>
</dbReference>
<keyword evidence="1 6" id="KW-0328">Glycosyltransferase</keyword>
<name>W4VMG1_9BACI</name>
<feature type="domain" description="Glycosyl transferase family 3" evidence="5">
    <location>
        <begin position="4"/>
        <end position="69"/>
    </location>
</feature>
<keyword evidence="3" id="KW-0822">Tryptophan biosynthesis</keyword>
<dbReference type="InterPro" id="IPR000312">
    <property type="entry name" value="Glycosyl_Trfase_fam3"/>
</dbReference>
<dbReference type="eggNOG" id="COG0547">
    <property type="taxonomic scope" value="Bacteria"/>
</dbReference>
<dbReference type="AlphaFoldDB" id="W4VMG1"/>
<keyword evidence="3" id="KW-0028">Amino-acid biosynthesis</keyword>
<proteinExistence type="predicted"/>
<protein>
    <submittedName>
        <fullName evidence="6">Anthranilate phosphoribosyltransferase</fullName>
    </submittedName>
</protein>
<dbReference type="GO" id="GO:0004048">
    <property type="term" value="F:anthranilate phosphoribosyltransferase activity"/>
    <property type="evidence" value="ECO:0007669"/>
    <property type="project" value="InterPro"/>
</dbReference>
<evidence type="ECO:0000313" key="7">
    <source>
        <dbReference type="Proteomes" id="UP000019102"/>
    </source>
</evidence>
<dbReference type="PANTHER" id="PTHR43285">
    <property type="entry name" value="ANTHRANILATE PHOSPHORIBOSYLTRANSFERASE"/>
    <property type="match status" value="1"/>
</dbReference>
<accession>W4VMG1</accession>
<dbReference type="InterPro" id="IPR005940">
    <property type="entry name" value="Anthranilate_Pribosyl_Tfrase"/>
</dbReference>
<dbReference type="InterPro" id="IPR035902">
    <property type="entry name" value="Nuc_phospho_transferase"/>
</dbReference>
<dbReference type="GO" id="GO:0005829">
    <property type="term" value="C:cytosol"/>
    <property type="evidence" value="ECO:0007669"/>
    <property type="project" value="TreeGrafter"/>
</dbReference>
<evidence type="ECO:0000256" key="3">
    <source>
        <dbReference type="ARBA" id="ARBA00022822"/>
    </source>
</evidence>
<evidence type="ECO:0000259" key="5">
    <source>
        <dbReference type="Pfam" id="PF00591"/>
    </source>
</evidence>
<evidence type="ECO:0000313" key="6">
    <source>
        <dbReference type="EMBL" id="GAE94386.1"/>
    </source>
</evidence>
<dbReference type="SUPFAM" id="SSF52418">
    <property type="entry name" value="Nucleoside phosphorylase/phosphoribosyltransferase catalytic domain"/>
    <property type="match status" value="1"/>
</dbReference>
<dbReference type="Pfam" id="PF00591">
    <property type="entry name" value="Glycos_transf_3"/>
    <property type="match status" value="1"/>
</dbReference>
<evidence type="ECO:0000256" key="4">
    <source>
        <dbReference type="ARBA" id="ARBA00023141"/>
    </source>
</evidence>
<evidence type="ECO:0000256" key="1">
    <source>
        <dbReference type="ARBA" id="ARBA00022676"/>
    </source>
</evidence>
<organism evidence="6 7">
    <name type="scientific">Gracilibacillus boraciitolerans JCM 21714</name>
    <dbReference type="NCBI Taxonomy" id="1298598"/>
    <lineage>
        <taxon>Bacteria</taxon>
        <taxon>Bacillati</taxon>
        <taxon>Bacillota</taxon>
        <taxon>Bacilli</taxon>
        <taxon>Bacillales</taxon>
        <taxon>Bacillaceae</taxon>
        <taxon>Gracilibacillus</taxon>
    </lineage>
</organism>
<keyword evidence="2 6" id="KW-0808">Transferase</keyword>
<comment type="caution">
    <text evidence="6">The sequence shown here is derived from an EMBL/GenBank/DDBJ whole genome shotgun (WGS) entry which is preliminary data.</text>
</comment>
<gene>
    <name evidence="6" type="ORF">JCM21714_3540</name>
</gene>
<sequence>MVLLDRGDIMKFTLHPEEVNLPVVENELIRGGDSKENAEILRNVLEGKKGPHRDTVLLNAGLGILLMAKQILCKKGGSN</sequence>
<evidence type="ECO:0000256" key="2">
    <source>
        <dbReference type="ARBA" id="ARBA00022679"/>
    </source>
</evidence>
<reference evidence="6 7" key="1">
    <citation type="journal article" date="2014" name="Genome Announc.">
        <title>Draft Genome Sequence of the Boron-Tolerant and Moderately Halotolerant Bacterium Gracilibacillus boraciitolerans JCM 21714T.</title>
        <authorList>
            <person name="Ahmed I."/>
            <person name="Oshima K."/>
            <person name="Suda W."/>
            <person name="Kitamura K."/>
            <person name="Iida T."/>
            <person name="Ohmori Y."/>
            <person name="Fujiwara T."/>
            <person name="Hattori M."/>
            <person name="Ohkuma M."/>
        </authorList>
    </citation>
    <scope>NUCLEOTIDE SEQUENCE [LARGE SCALE GENOMIC DNA]</scope>
    <source>
        <strain evidence="6 7">JCM 21714</strain>
    </source>
</reference>